<evidence type="ECO:0000313" key="5">
    <source>
        <dbReference type="Proteomes" id="UP000232628"/>
    </source>
</evidence>
<dbReference type="OrthoDB" id="27758at10239"/>
<feature type="compositionally biased region" description="Basic residues" evidence="1">
    <location>
        <begin position="228"/>
        <end position="243"/>
    </location>
</feature>
<evidence type="ECO:0000313" key="4">
    <source>
        <dbReference type="EMBL" id="BAB69918.1"/>
    </source>
</evidence>
<reference evidence="4 5" key="1">
    <citation type="journal article" date="2001" name="Virology">
        <title>Heterogeneous distribution of TT virus of distinct genotypes in multiple tissues from infected humans.</title>
        <authorList>
            <person name="Okamoto H."/>
            <person name="Nishizawa T."/>
            <person name="Takahashi M."/>
            <person name="Asabe S."/>
            <person name="Tsuda F."/>
            <person name="Yoshikawa A."/>
        </authorList>
    </citation>
    <scope>NUCLEOTIDE SEQUENCE [LARGE SCALE GENOMIC DNA]</scope>
</reference>
<feature type="compositionally biased region" description="Basic residues" evidence="1">
    <location>
        <begin position="273"/>
        <end position="282"/>
    </location>
</feature>
<evidence type="ECO:0000259" key="3">
    <source>
        <dbReference type="Pfam" id="PF05501"/>
    </source>
</evidence>
<accession>Q91CY7</accession>
<feature type="domain" description="Hepatitis TT virus Orf2/Gyrovirus Vp2 N-terminal" evidence="2">
    <location>
        <begin position="14"/>
        <end position="61"/>
    </location>
</feature>
<feature type="region of interest" description="Disordered" evidence="1">
    <location>
        <begin position="48"/>
        <end position="112"/>
    </location>
</feature>
<dbReference type="Pfam" id="PF05501">
    <property type="entry name" value="DUF755"/>
    <property type="match status" value="1"/>
</dbReference>
<feature type="compositionally biased region" description="Pro residues" evidence="1">
    <location>
        <begin position="50"/>
        <end position="63"/>
    </location>
</feature>
<evidence type="ECO:0000259" key="2">
    <source>
        <dbReference type="Pfam" id="PF02957"/>
    </source>
</evidence>
<sequence>MSIWRPPLGNVSFRERNWLQACDQSHATFCGCGDFILHLTNLAARFALQGPPPPGGPPRPRPPLLRALPAPEVRRETRTENPGASDEPWPGDGGGSDAAAGGRAAGDGGDAYDAGDLEDLFAAVDEEQQLSRTRVTESSPSLPTPIDNVATYKLLTHQPWAQSTPSTHGTGDGGFLVQMLSRECHRNREMLSALQTLSRDPDMFPRQTEKTTDKKKTSLYRKKEGARPQKKPRTRRAPRKARRSYSSGSSGSSQSSSRSSSDSDTNSDSSSKKSSKRKRVST</sequence>
<organism evidence="4 5">
    <name type="scientific">Torque teno virus 24</name>
    <dbReference type="NCBI Taxonomy" id="687363"/>
    <lineage>
        <taxon>Viruses</taxon>
        <taxon>Monodnaviria</taxon>
        <taxon>Shotokuvirae</taxon>
        <taxon>Commensaviricota</taxon>
        <taxon>Cardeaviricetes</taxon>
        <taxon>Sanitavirales</taxon>
        <taxon>Anelloviridae</taxon>
        <taxon>Alphatorquevirus</taxon>
        <taxon>Alphatorquevirus homin24</taxon>
    </lineage>
</organism>
<proteinExistence type="predicted"/>
<feature type="compositionally biased region" description="Low complexity" evidence="1">
    <location>
        <begin position="244"/>
        <end position="269"/>
    </location>
</feature>
<feature type="compositionally biased region" description="Basic and acidic residues" evidence="1">
    <location>
        <begin position="199"/>
        <end position="227"/>
    </location>
</feature>
<dbReference type="InterPro" id="IPR004118">
    <property type="entry name" value="HEV_TT_vir_Orf2/Gyrovir_Vp2_N"/>
</dbReference>
<feature type="region of interest" description="Disordered" evidence="1">
    <location>
        <begin position="197"/>
        <end position="282"/>
    </location>
</feature>
<dbReference type="RefSeq" id="YP_009505727.1">
    <property type="nucleotide sequence ID" value="NC_038343.1"/>
</dbReference>
<keyword evidence="5" id="KW-1185">Reference proteome</keyword>
<dbReference type="InterPro" id="IPR008474">
    <property type="entry name" value="DUF755"/>
</dbReference>
<dbReference type="GeneID" id="37616633"/>
<protein>
    <submittedName>
        <fullName evidence="4">ORF4, ORF3, ORF2, ORF1 genes, clone: SAa-01</fullName>
    </submittedName>
</protein>
<dbReference type="KEGG" id="vg:37616633"/>
<name>Q91CY7_9VIRU</name>
<dbReference type="Proteomes" id="UP000232628">
    <property type="component" value="Segment"/>
</dbReference>
<dbReference type="EMBL" id="AB060597">
    <property type="protein sequence ID" value="BAB69918.1"/>
    <property type="molecule type" value="Genomic_DNA"/>
</dbReference>
<feature type="domain" description="DUF755" evidence="3">
    <location>
        <begin position="139"/>
        <end position="261"/>
    </location>
</feature>
<dbReference type="Pfam" id="PF02957">
    <property type="entry name" value="TT_ORF2-like"/>
    <property type="match status" value="1"/>
</dbReference>
<evidence type="ECO:0000256" key="1">
    <source>
        <dbReference type="SAM" id="MobiDB-lite"/>
    </source>
</evidence>